<dbReference type="GO" id="GO:0015948">
    <property type="term" value="P:methanogenesis"/>
    <property type="evidence" value="ECO:0007669"/>
    <property type="project" value="InterPro"/>
</dbReference>
<proteinExistence type="predicted"/>
<dbReference type="EMBL" id="PUHZ01000005">
    <property type="protein sequence ID" value="PQO47211.1"/>
    <property type="molecule type" value="Genomic_DNA"/>
</dbReference>
<gene>
    <name evidence="1" type="ORF">C5Y93_03990</name>
</gene>
<evidence type="ECO:0000313" key="2">
    <source>
        <dbReference type="Proteomes" id="UP000237819"/>
    </source>
</evidence>
<name>A0A2S8GS62_9BACT</name>
<dbReference type="OrthoDB" id="240576at2"/>
<comment type="caution">
    <text evidence="1">The sequence shown here is derived from an EMBL/GenBank/DDBJ whole genome shotgun (WGS) entry which is preliminary data.</text>
</comment>
<protein>
    <recommendedName>
        <fullName evidence="3">Formylmethanofuran dehydrogenase subunit B</fullName>
    </recommendedName>
</protein>
<accession>A0A2S8GS62</accession>
<evidence type="ECO:0000313" key="1">
    <source>
        <dbReference type="EMBL" id="PQO47211.1"/>
    </source>
</evidence>
<organism evidence="1 2">
    <name type="scientific">Blastopirellula marina</name>
    <dbReference type="NCBI Taxonomy" id="124"/>
    <lineage>
        <taxon>Bacteria</taxon>
        <taxon>Pseudomonadati</taxon>
        <taxon>Planctomycetota</taxon>
        <taxon>Planctomycetia</taxon>
        <taxon>Pirellulales</taxon>
        <taxon>Pirellulaceae</taxon>
        <taxon>Blastopirellula</taxon>
    </lineage>
</organism>
<dbReference type="SUPFAM" id="SSF53706">
    <property type="entry name" value="Formate dehydrogenase/DMSO reductase, domains 1-3"/>
    <property type="match status" value="1"/>
</dbReference>
<reference evidence="1 2" key="1">
    <citation type="submission" date="2018-02" db="EMBL/GenBank/DDBJ databases">
        <title>Comparative genomes isolates from brazilian mangrove.</title>
        <authorList>
            <person name="Araujo J.E."/>
            <person name="Taketani R.G."/>
            <person name="Silva M.C.P."/>
            <person name="Loureco M.V."/>
            <person name="Andreote F.D."/>
        </authorList>
    </citation>
    <scope>NUCLEOTIDE SEQUENCE [LARGE SCALE GENOMIC DNA]</scope>
    <source>
        <strain evidence="1 2">Nap-Phe MGV</strain>
    </source>
</reference>
<sequence>MSESAIFNDVVCCGCSCLCDDLQVTVDAAGKLQTAPGCPQAASYFQPSGAGPDCLIDGSEASLEAGIAASQALLASAKAPLFLGLGELTIDGQRAALDWADRLGAYVDAGNPAEPDPTGMILQSTGMITATLGEIRDRADAILFWNADPAVTHPRFLERFSLDAEGRFLTGPRTSLAIDEAPTATSQRTETFCQAPHSANLEIAHALLALGRGKKIDAARCSLLPQVEAIHAKLSSANYAAIVLGPKFYGSVDGAAIMETLADYVRDLNRTNRAIVSLLRSGPNWIGAAEAIAWRTGYPSPVRFAVDGPAYDPTGYRAAKLLARGQVDAVVRFDGDWLQKAPPEMKTLLEKLPTVSFGWNDAGLPAQVAFRVAKPGVECGGSMHRLDDVPLPLSQLVKTSRPTTEEIIRQAMA</sequence>
<evidence type="ECO:0008006" key="3">
    <source>
        <dbReference type="Google" id="ProtNLM"/>
    </source>
</evidence>
<dbReference type="InterPro" id="IPR016457">
    <property type="entry name" value="Formylmethanofuran_DH_bsu"/>
</dbReference>
<dbReference type="GO" id="GO:0018493">
    <property type="term" value="F:formylmethanofuran dehydrogenase activity"/>
    <property type="evidence" value="ECO:0007669"/>
    <property type="project" value="InterPro"/>
</dbReference>
<dbReference type="AlphaFoldDB" id="A0A2S8GS62"/>
<dbReference type="PIRSF" id="PIRSF005646">
    <property type="entry name" value="FwdB"/>
    <property type="match status" value="1"/>
</dbReference>
<dbReference type="Proteomes" id="UP000237819">
    <property type="component" value="Unassembled WGS sequence"/>
</dbReference>
<dbReference type="RefSeq" id="WP_105334099.1">
    <property type="nucleotide sequence ID" value="NZ_PUHZ01000005.1"/>
</dbReference>